<dbReference type="RefSeq" id="WP_338667722.1">
    <property type="nucleotide sequence ID" value="NZ_CP146609.1"/>
</dbReference>
<name>A0ABZ2ITU8_9BACT</name>
<gene>
    <name evidence="2" type="ORF">V8V93_16560</name>
</gene>
<sequence length="408" mass="44380">MNPPRTAYISLWFPKPSETFIFREVKKMRDMGLPLQVFTLYAGLTKNLSPEMQAFPPSESLGSIKTPMLFGTLIKHLVSAPVQTFSMLKAGPFNKWRSLEGLGENLWAFCCGLHLVRRFREEGIQHIHAPWAGGPATAAWVASRLTGIPFSFAGRAGDIYPPEGSLCGKIKDASFVRVNHGANVSYLQSVAEGHEDKITLVYNALSLAPEGERLPSDNGKLRLLAAGRLVRTKGFDNLLDACSIVKEQGVDFLLTFAGDGMLRSKLTRQAVDLGLTDFVDFKGFLSHDALSRLMLASDALVMPSVVDTNGDRDGIPNVIMEAYAHGLPVIATDVAGISEVVINDRTGYLVPQRSPEILADAIIRLARAPEGAQSLADAGKSHVMDLFDQEKNCSTLIELFSAHARGAD</sequence>
<reference evidence="2 3" key="1">
    <citation type="submission" date="2024-03" db="EMBL/GenBank/DDBJ databases">
        <title>Phenotype and Genome Characterization of a Sulfate-Reducing Bacterium Pseudodesulfovibrio sp. strain 5S69, isolated from Petroleum Reservoir in Tatarstan (Russia).</title>
        <authorList>
            <person name="Bidzhieva S.K."/>
            <person name="Kadnikov V."/>
            <person name="Tourova T.P."/>
            <person name="Samigullina S.R."/>
            <person name="Sokolova D.S."/>
            <person name="Poltaraus A.B."/>
            <person name="Avtukh A.N."/>
            <person name="Tereshina V.M."/>
            <person name="Mardanov A.V."/>
            <person name="Nazina T.N."/>
        </authorList>
    </citation>
    <scope>NUCLEOTIDE SEQUENCE [LARGE SCALE GENOMIC DNA]</scope>
    <source>
        <strain evidence="2 3">5S69</strain>
    </source>
</reference>
<evidence type="ECO:0000313" key="2">
    <source>
        <dbReference type="EMBL" id="WWX22043.1"/>
    </source>
</evidence>
<keyword evidence="2" id="KW-0328">Glycosyltransferase</keyword>
<proteinExistence type="predicted"/>
<dbReference type="GO" id="GO:0016757">
    <property type="term" value="F:glycosyltransferase activity"/>
    <property type="evidence" value="ECO:0007669"/>
    <property type="project" value="UniProtKB-KW"/>
</dbReference>
<dbReference type="EC" id="2.4.-.-" evidence="2"/>
<feature type="domain" description="Glycosyl transferase family 1" evidence="1">
    <location>
        <begin position="214"/>
        <end position="381"/>
    </location>
</feature>
<dbReference type="InterPro" id="IPR001296">
    <property type="entry name" value="Glyco_trans_1"/>
</dbReference>
<dbReference type="CDD" id="cd03801">
    <property type="entry name" value="GT4_PimA-like"/>
    <property type="match status" value="1"/>
</dbReference>
<protein>
    <submittedName>
        <fullName evidence="2">Glycosyltransferase family 4 protein</fullName>
        <ecNumber evidence="2">2.4.-.-</ecNumber>
    </submittedName>
</protein>
<keyword evidence="2" id="KW-0808">Transferase</keyword>
<dbReference type="Proteomes" id="UP001385389">
    <property type="component" value="Chromosome"/>
</dbReference>
<dbReference type="SUPFAM" id="SSF53756">
    <property type="entry name" value="UDP-Glycosyltransferase/glycogen phosphorylase"/>
    <property type="match status" value="1"/>
</dbReference>
<dbReference type="EMBL" id="CP146609">
    <property type="protein sequence ID" value="WWX22043.1"/>
    <property type="molecule type" value="Genomic_DNA"/>
</dbReference>
<evidence type="ECO:0000259" key="1">
    <source>
        <dbReference type="Pfam" id="PF00534"/>
    </source>
</evidence>
<dbReference type="Pfam" id="PF00534">
    <property type="entry name" value="Glycos_transf_1"/>
    <property type="match status" value="1"/>
</dbReference>
<dbReference type="Gene3D" id="3.40.50.2000">
    <property type="entry name" value="Glycogen Phosphorylase B"/>
    <property type="match status" value="2"/>
</dbReference>
<organism evidence="2 3">
    <name type="scientific">Pseudodesulfovibrio methanolicus</name>
    <dbReference type="NCBI Taxonomy" id="3126690"/>
    <lineage>
        <taxon>Bacteria</taxon>
        <taxon>Pseudomonadati</taxon>
        <taxon>Thermodesulfobacteriota</taxon>
        <taxon>Desulfovibrionia</taxon>
        <taxon>Desulfovibrionales</taxon>
        <taxon>Desulfovibrionaceae</taxon>
    </lineage>
</organism>
<accession>A0ABZ2ITU8</accession>
<keyword evidence="3" id="KW-1185">Reference proteome</keyword>
<evidence type="ECO:0000313" key="3">
    <source>
        <dbReference type="Proteomes" id="UP001385389"/>
    </source>
</evidence>
<dbReference type="PANTHER" id="PTHR12526">
    <property type="entry name" value="GLYCOSYLTRANSFERASE"/>
    <property type="match status" value="1"/>
</dbReference>